<keyword evidence="3" id="KW-1185">Reference proteome</keyword>
<protein>
    <submittedName>
        <fullName evidence="1">Uncharacterized protein</fullName>
    </submittedName>
</protein>
<dbReference type="VEuPathDB" id="FungiDB:I303_07604"/>
<evidence type="ECO:0000313" key="2">
    <source>
        <dbReference type="EMBL" id="WWC64980.1"/>
    </source>
</evidence>
<name>A0A1A5ZV62_9TREE</name>
<gene>
    <name evidence="1" type="ORF">I303_07604</name>
    <name evidence="2" type="ORF">I303_107594</name>
</gene>
<reference evidence="1" key="1">
    <citation type="submission" date="2013-07" db="EMBL/GenBank/DDBJ databases">
        <title>The Genome Sequence of Cryptococcus dejecticola CBS10117.</title>
        <authorList>
            <consortium name="The Broad Institute Genome Sequencing Platform"/>
            <person name="Cuomo C."/>
            <person name="Litvintseva A."/>
            <person name="Chen Y."/>
            <person name="Heitman J."/>
            <person name="Sun S."/>
            <person name="Springer D."/>
            <person name="Dromer F."/>
            <person name="Young S.K."/>
            <person name="Zeng Q."/>
            <person name="Gargeya S."/>
            <person name="Fitzgerald M."/>
            <person name="Abouelleil A."/>
            <person name="Alvarado L."/>
            <person name="Berlin A.M."/>
            <person name="Chapman S.B."/>
            <person name="Dewar J."/>
            <person name="Goldberg J."/>
            <person name="Griggs A."/>
            <person name="Gujja S."/>
            <person name="Hansen M."/>
            <person name="Howarth C."/>
            <person name="Imamovic A."/>
            <person name="Larimer J."/>
            <person name="McCowan C."/>
            <person name="Murphy C."/>
            <person name="Pearson M."/>
            <person name="Priest M."/>
            <person name="Roberts A."/>
            <person name="Saif S."/>
            <person name="Shea T."/>
            <person name="Sykes S."/>
            <person name="Wortman J."/>
            <person name="Nusbaum C."/>
            <person name="Birren B."/>
        </authorList>
    </citation>
    <scope>NUCLEOTIDE SEQUENCE [LARGE SCALE GENOMIC DNA]</scope>
    <source>
        <strain evidence="1">CBS 10117</strain>
    </source>
</reference>
<reference evidence="2" key="3">
    <citation type="submission" date="2024-02" db="EMBL/GenBank/DDBJ databases">
        <title>Comparative genomics of Cryptococcus and Kwoniella reveals pathogenesis evolution and contrasting modes of karyotype evolution via chromosome fusion or intercentromeric recombination.</title>
        <authorList>
            <person name="Coelho M.A."/>
            <person name="David-Palma M."/>
            <person name="Shea T."/>
            <person name="Bowers K."/>
            <person name="McGinley-Smith S."/>
            <person name="Mohammad A.W."/>
            <person name="Gnirke A."/>
            <person name="Yurkov A.M."/>
            <person name="Nowrousian M."/>
            <person name="Sun S."/>
            <person name="Cuomo C.A."/>
            <person name="Heitman J."/>
        </authorList>
    </citation>
    <scope>NUCLEOTIDE SEQUENCE</scope>
    <source>
        <strain evidence="2">CBS 10117</strain>
    </source>
</reference>
<dbReference type="KEGG" id="kdj:28971303"/>
<dbReference type="AlphaFoldDB" id="A0A1A5ZV62"/>
<organism evidence="1">
    <name type="scientific">Kwoniella dejecticola CBS 10117</name>
    <dbReference type="NCBI Taxonomy" id="1296121"/>
    <lineage>
        <taxon>Eukaryota</taxon>
        <taxon>Fungi</taxon>
        <taxon>Dikarya</taxon>
        <taxon>Basidiomycota</taxon>
        <taxon>Agaricomycotina</taxon>
        <taxon>Tremellomycetes</taxon>
        <taxon>Tremellales</taxon>
        <taxon>Cryptococcaceae</taxon>
        <taxon>Kwoniella</taxon>
    </lineage>
</organism>
<dbReference type="EMBL" id="CP144539">
    <property type="protein sequence ID" value="WWC64980.1"/>
    <property type="molecule type" value="Genomic_DNA"/>
</dbReference>
<dbReference type="EMBL" id="KI894036">
    <property type="protein sequence ID" value="OBR81694.1"/>
    <property type="molecule type" value="Genomic_DNA"/>
</dbReference>
<reference evidence="2" key="2">
    <citation type="submission" date="2013-07" db="EMBL/GenBank/DDBJ databases">
        <authorList>
            <consortium name="The Broad Institute Genome Sequencing Platform"/>
            <person name="Cuomo C."/>
            <person name="Litvintseva A."/>
            <person name="Chen Y."/>
            <person name="Heitman J."/>
            <person name="Sun S."/>
            <person name="Springer D."/>
            <person name="Dromer F."/>
            <person name="Young S.K."/>
            <person name="Zeng Q."/>
            <person name="Gargeya S."/>
            <person name="Fitzgerald M."/>
            <person name="Abouelleil A."/>
            <person name="Alvarado L."/>
            <person name="Berlin A.M."/>
            <person name="Chapman S.B."/>
            <person name="Dewar J."/>
            <person name="Goldberg J."/>
            <person name="Griggs A."/>
            <person name="Gujja S."/>
            <person name="Hansen M."/>
            <person name="Howarth C."/>
            <person name="Imamovic A."/>
            <person name="Larimer J."/>
            <person name="McCowan C."/>
            <person name="Murphy C."/>
            <person name="Pearson M."/>
            <person name="Priest M."/>
            <person name="Roberts A."/>
            <person name="Saif S."/>
            <person name="Shea T."/>
            <person name="Sykes S."/>
            <person name="Wortman J."/>
            <person name="Nusbaum C."/>
            <person name="Birren B."/>
        </authorList>
    </citation>
    <scope>NUCLEOTIDE SEQUENCE</scope>
    <source>
        <strain evidence="2">CBS 10117</strain>
    </source>
</reference>
<sequence length="269" mass="30204">MDVTSDFELVDVATTEDHQDWAQIDTNQEASAIDDTSMTNPTQYAARSLDLSMLQPGSVLQNINGKLEVPPFRVGGIYFINTLGTCSYHHPNHSVSLIPASRTWDGQSLNYPEYGHILSNDGTSIGYFKFTSNREIRFRMSLALACSRTSPSHARIEFGVNTEYMERWPEAMKSEWKESSARHTYVCQEGVSNTNMDVEVEVEGNADVLTWLGLTKETIMETEEPILDLAWSLFRHSSSVPQPSSSTLAPLQRPDPHRAVETWLGNVKQ</sequence>
<evidence type="ECO:0000313" key="3">
    <source>
        <dbReference type="Proteomes" id="UP000078595"/>
    </source>
</evidence>
<evidence type="ECO:0000313" key="1">
    <source>
        <dbReference type="EMBL" id="OBR81694.1"/>
    </source>
</evidence>
<dbReference type="RefSeq" id="XP_018259536.1">
    <property type="nucleotide sequence ID" value="XM_018410868.1"/>
</dbReference>
<dbReference type="GeneID" id="28971303"/>
<accession>A0A1A5ZV62</accession>
<proteinExistence type="predicted"/>
<dbReference type="Proteomes" id="UP000078595">
    <property type="component" value="Chromosome 10"/>
</dbReference>